<dbReference type="RefSeq" id="WP_099799723.1">
    <property type="nucleotide sequence ID" value="NZ_CP018092.1"/>
</dbReference>
<dbReference type="EMBL" id="CP018092">
    <property type="protein sequence ID" value="ATS19395.1"/>
    <property type="molecule type" value="Genomic_DNA"/>
</dbReference>
<keyword evidence="2" id="KW-1185">Reference proteome</keyword>
<evidence type="ECO:0008006" key="3">
    <source>
        <dbReference type="Google" id="ProtNLM"/>
    </source>
</evidence>
<reference evidence="1 2" key="1">
    <citation type="submission" date="2016-11" db="EMBL/GenBank/DDBJ databases">
        <title>Complete genome sequence of thermophilic cyanobacteria strain Synechococcus sp. PCC6715.</title>
        <authorList>
            <person name="Tang J."/>
            <person name="Daroch M."/>
            <person name="Liang Y."/>
            <person name="Jiang D."/>
            <person name="Shah M."/>
        </authorList>
    </citation>
    <scope>NUCLEOTIDE SEQUENCE [LARGE SCALE GENOMIC DNA]</scope>
    <source>
        <strain evidence="1 2">PCC 6715</strain>
    </source>
</reference>
<dbReference type="OrthoDB" id="529355at2"/>
<evidence type="ECO:0000313" key="2">
    <source>
        <dbReference type="Proteomes" id="UP000231057"/>
    </source>
</evidence>
<evidence type="ECO:0000313" key="1">
    <source>
        <dbReference type="EMBL" id="ATS19395.1"/>
    </source>
</evidence>
<name>A0A2D2Q4J3_PARLV</name>
<proteinExistence type="predicted"/>
<dbReference type="Proteomes" id="UP000231057">
    <property type="component" value="Chromosome"/>
</dbReference>
<reference evidence="2" key="2">
    <citation type="journal article" date="2022" name="Front. Microbiol.">
        <title>Comparative Genomic Analysis Revealed Distinct Molecular Components and Organization of CO2-Concentrating Mechanism in Thermophilic Cyanobacteria.</title>
        <authorList>
            <person name="Tang J."/>
            <person name="Zhou H."/>
            <person name="Yao D."/>
            <person name="Riaz S."/>
            <person name="You D."/>
            <person name="Klepacz-Smolka A."/>
            <person name="Daroch M."/>
        </authorList>
    </citation>
    <scope>NUCLEOTIDE SEQUENCE [LARGE SCALE GENOMIC DNA]</scope>
    <source>
        <strain evidence="2">PCC 6715</strain>
    </source>
</reference>
<sequence>MDLATQVNQLIANAPDDPATIAAVQAIAPILLEEAQRYQQTMYYVLQTEDGQWQIITLEERHPPYHQKVVIHAYGSAEMANAHSEGDRQLVVVEMPIIPLLFQLLAADPVDSLIVLEPPNGEQGWEVSRESLLAQVRSTLSLPPNIA</sequence>
<dbReference type="AlphaFoldDB" id="A0A2D2Q4J3"/>
<protein>
    <recommendedName>
        <fullName evidence="3">SseB protein N-terminal domain-containing protein</fullName>
    </recommendedName>
</protein>
<organism evidence="1 2">
    <name type="scientific">Parathermosynechococcus lividus PCC 6715</name>
    <dbReference type="NCBI Taxonomy" id="1917166"/>
    <lineage>
        <taxon>Bacteria</taxon>
        <taxon>Bacillati</taxon>
        <taxon>Cyanobacteriota</taxon>
        <taxon>Cyanophyceae</taxon>
        <taxon>Acaryochloridales</taxon>
        <taxon>Thermosynechococcaceae</taxon>
        <taxon>Parathermosynechococcus</taxon>
    </lineage>
</organism>
<gene>
    <name evidence="1" type="ORF">BRW62_12375</name>
</gene>
<accession>A0A2D2Q4J3</accession>
<dbReference type="KEGG" id="slw:BRW62_12375"/>